<dbReference type="Proteomes" id="UP001216638">
    <property type="component" value="Chromosome 2"/>
</dbReference>
<dbReference type="Pfam" id="PF13409">
    <property type="entry name" value="GST_N_2"/>
    <property type="match status" value="1"/>
</dbReference>
<dbReference type="InterPro" id="IPR032042">
    <property type="entry name" value="POT1PC"/>
</dbReference>
<dbReference type="Gene3D" id="2.40.50.140">
    <property type="entry name" value="Nucleic acid-binding proteins"/>
    <property type="match status" value="2"/>
</dbReference>
<reference evidence="11" key="1">
    <citation type="submission" date="2023-03" db="EMBL/GenBank/DDBJ databases">
        <title>Mating type loci evolution in Malassezia.</title>
        <authorList>
            <person name="Coelho M.A."/>
        </authorList>
    </citation>
    <scope>NUCLEOTIDE SEQUENCE</scope>
    <source>
        <strain evidence="11">CBS 14135</strain>
    </source>
</reference>
<dbReference type="InterPro" id="IPR036282">
    <property type="entry name" value="Glutathione-S-Trfase_C_sf"/>
</dbReference>
<feature type="domain" description="GST C-terminal" evidence="10">
    <location>
        <begin position="797"/>
        <end position="924"/>
    </location>
</feature>
<dbReference type="SFLD" id="SFLDG01206">
    <property type="entry name" value="Xi.1"/>
    <property type="match status" value="1"/>
</dbReference>
<dbReference type="Gene3D" id="3.40.30.10">
    <property type="entry name" value="Glutaredoxin"/>
    <property type="match status" value="1"/>
</dbReference>
<dbReference type="PROSITE" id="PS50405">
    <property type="entry name" value="GST_CTER"/>
    <property type="match status" value="1"/>
</dbReference>
<evidence type="ECO:0000256" key="6">
    <source>
        <dbReference type="ARBA" id="ARBA00022895"/>
    </source>
</evidence>
<keyword evidence="6" id="KW-0779">Telomere</keyword>
<dbReference type="InterPro" id="IPR040079">
    <property type="entry name" value="Glutathione_S-Trfase"/>
</dbReference>
<dbReference type="EMBL" id="CP119952">
    <property type="protein sequence ID" value="WFC95539.1"/>
    <property type="molecule type" value="Genomic_DNA"/>
</dbReference>
<sequence length="949" mass="104980">MGRQRRKTRRASDSDSVPREASSYAYPLTRRPLNFAIHATGLAHPDTSQLHYDASEKPMLGECVAIDAWMETVAQGRGATVCVAGCIGRLSAPVGVPPTFGCVLEAPRADDVAHVPLVFVGRNAGALHALLVRHREEDVPVFLSGFGAEAQRFGTTEAPRARVVYAQGRIALKAYIATDADADAEVPLRDPASYTVWFECNKDAPVTQVMLPTPTDIGSPGSDAWLRTPDVRSMTPAQAPVLAFTPQMPAAVPASIPPAPFSLPPPAPAAERTLNGHLYTPIAALRKDMVANVMGVAVTDASVRLPMQRLRDVMVKVAITDGSGVDDTRSTLSSNLFAQDEQALPGAVSEKDAVLLRGVQIGLFNGRTQGVGSRKVPFQWAAWNATTHTWRYAANASASDFGDAERMAALQLLAHLEKAPTPQQPSARALQTLDKLQPHTFVDTVVEIVKVFSQSNPPDLYVTDYTLHKHIYDGNNKHLSVQPPGDKGGSVLQVGLWGSHAPLAVQLRAGQLVRLDNLRIRENPRTGLLTGALGSDKRIQIAPVDDDHAAVRALRLRKASWEQSSKKRATPPATPTPVRRRPAPEPLHPPRFEMDDDAFPALADLWSPDGPRPLAPTFRYFTMPASKENVTTKPFASSDGRYHRQVSSFRDVIKQGSKFEPEIGRYKLIVSLACPWAHRVLIVRALKRMDEVENLLPVTIVDTFLGENGWCLGDSGVDRPHNPGSGPKIPGHENARYLRDLYLVADPEYSLRATVPVIWDSKLNTIVNNESSEIIRFIDTAFDQFLPKEVQGIIYYPEELRSQIDEFNDWVYPNINNGVYKSGFATNMDAYLESVKPLFEALERADRHLEGKKYAIGDRLTEADIRLYTTIVRFDPVYYGHFKCNLHQIRDGTYPNLHRWLRELYWNNPAFKNTTEFDSIKKHYYSSHVTINPNSIVPIGPEPNIEPLN</sequence>
<dbReference type="SFLD" id="SFLDS00019">
    <property type="entry name" value="Glutathione_Transferase_(cytos"/>
    <property type="match status" value="1"/>
</dbReference>
<protein>
    <recommendedName>
        <fullName evidence="4">Protection of telomeres protein 1</fullName>
    </recommendedName>
</protein>
<organism evidence="11 12">
    <name type="scientific">Malassezia brasiliensis</name>
    <dbReference type="NCBI Taxonomy" id="1821822"/>
    <lineage>
        <taxon>Eukaryota</taxon>
        <taxon>Fungi</taxon>
        <taxon>Dikarya</taxon>
        <taxon>Basidiomycota</taxon>
        <taxon>Ustilaginomycotina</taxon>
        <taxon>Malasseziomycetes</taxon>
        <taxon>Malasseziales</taxon>
        <taxon>Malasseziaceae</taxon>
        <taxon>Malassezia</taxon>
    </lineage>
</organism>
<dbReference type="GO" id="GO:0000723">
    <property type="term" value="P:telomere maintenance"/>
    <property type="evidence" value="ECO:0007669"/>
    <property type="project" value="InterPro"/>
</dbReference>
<comment type="subcellular location">
    <subcellularLocation>
        <location evidence="2">Chromosome</location>
        <location evidence="2">Telomere</location>
    </subcellularLocation>
    <subcellularLocation>
        <location evidence="1">Nucleus</location>
    </subcellularLocation>
</comment>
<dbReference type="GO" id="GO:0004364">
    <property type="term" value="F:glutathione transferase activity"/>
    <property type="evidence" value="ECO:0007669"/>
    <property type="project" value="InterPro"/>
</dbReference>
<evidence type="ECO:0000313" key="11">
    <source>
        <dbReference type="EMBL" id="WFC95539.1"/>
    </source>
</evidence>
<dbReference type="InterPro" id="IPR011564">
    <property type="entry name" value="Telomer_end-bd_POT1/Cdc13"/>
</dbReference>
<evidence type="ECO:0000256" key="4">
    <source>
        <dbReference type="ARBA" id="ARBA00015253"/>
    </source>
</evidence>
<evidence type="ECO:0000256" key="2">
    <source>
        <dbReference type="ARBA" id="ARBA00004574"/>
    </source>
</evidence>
<keyword evidence="5" id="KW-0158">Chromosome</keyword>
<gene>
    <name evidence="11" type="primary">ECM4</name>
    <name evidence="11" type="ORF">MBRA1_002187</name>
</gene>
<dbReference type="Pfam" id="PF16686">
    <property type="entry name" value="POT1PC"/>
    <property type="match status" value="1"/>
</dbReference>
<keyword evidence="12" id="KW-1185">Reference proteome</keyword>
<dbReference type="GO" id="GO:0000781">
    <property type="term" value="C:chromosome, telomeric region"/>
    <property type="evidence" value="ECO:0007669"/>
    <property type="project" value="UniProtKB-SubCell"/>
</dbReference>
<comment type="similarity">
    <text evidence="3">Belongs to the telombin family.</text>
</comment>
<dbReference type="GO" id="GO:0043047">
    <property type="term" value="F:single-stranded telomeric DNA binding"/>
    <property type="evidence" value="ECO:0007669"/>
    <property type="project" value="InterPro"/>
</dbReference>
<dbReference type="SUPFAM" id="SSF50249">
    <property type="entry name" value="Nucleic acid-binding proteins"/>
    <property type="match status" value="2"/>
</dbReference>
<dbReference type="SUPFAM" id="SSF47616">
    <property type="entry name" value="GST C-terminal domain-like"/>
    <property type="match status" value="1"/>
</dbReference>
<keyword evidence="7" id="KW-0238">DNA-binding</keyword>
<dbReference type="InterPro" id="IPR004045">
    <property type="entry name" value="Glutathione_S-Trfase_N"/>
</dbReference>
<proteinExistence type="inferred from homology"/>
<dbReference type="GO" id="GO:0005737">
    <property type="term" value="C:cytoplasm"/>
    <property type="evidence" value="ECO:0007669"/>
    <property type="project" value="TreeGrafter"/>
</dbReference>
<dbReference type="PANTHER" id="PTHR32419">
    <property type="entry name" value="GLUTATHIONYL-HYDROQUINONE REDUCTASE"/>
    <property type="match status" value="1"/>
</dbReference>
<dbReference type="CDD" id="cd03190">
    <property type="entry name" value="GST_C_Omega_like"/>
    <property type="match status" value="1"/>
</dbReference>
<evidence type="ECO:0000256" key="3">
    <source>
        <dbReference type="ARBA" id="ARBA00008442"/>
    </source>
</evidence>
<feature type="region of interest" description="Disordered" evidence="9">
    <location>
        <begin position="1"/>
        <end position="23"/>
    </location>
</feature>
<evidence type="ECO:0000313" key="12">
    <source>
        <dbReference type="Proteomes" id="UP001216638"/>
    </source>
</evidence>
<dbReference type="GO" id="GO:0016491">
    <property type="term" value="F:oxidoreductase activity"/>
    <property type="evidence" value="ECO:0007669"/>
    <property type="project" value="UniProtKB-KW"/>
</dbReference>
<dbReference type="InterPro" id="IPR010987">
    <property type="entry name" value="Glutathione-S-Trfase_C-like"/>
</dbReference>
<dbReference type="SUPFAM" id="SSF52833">
    <property type="entry name" value="Thioredoxin-like"/>
    <property type="match status" value="1"/>
</dbReference>
<dbReference type="InterPro" id="IPR016639">
    <property type="entry name" value="GST_Omega/GSH"/>
</dbReference>
<feature type="region of interest" description="Disordered" evidence="9">
    <location>
        <begin position="560"/>
        <end position="588"/>
    </location>
</feature>
<evidence type="ECO:0000256" key="7">
    <source>
        <dbReference type="ARBA" id="ARBA00023125"/>
    </source>
</evidence>
<evidence type="ECO:0000256" key="9">
    <source>
        <dbReference type="SAM" id="MobiDB-lite"/>
    </source>
</evidence>
<dbReference type="Gene3D" id="1.20.1050.10">
    <property type="match status" value="1"/>
</dbReference>
<keyword evidence="8" id="KW-0539">Nucleus</keyword>
<dbReference type="Pfam" id="PF02765">
    <property type="entry name" value="POT1"/>
    <property type="match status" value="1"/>
</dbReference>
<name>A0AAF0DTU8_9BASI</name>
<evidence type="ECO:0000256" key="5">
    <source>
        <dbReference type="ARBA" id="ARBA00022454"/>
    </source>
</evidence>
<dbReference type="PANTHER" id="PTHR32419:SF6">
    <property type="entry name" value="GLUTATHIONE S-TRANSFERASE OMEGA-LIKE 1-RELATED"/>
    <property type="match status" value="1"/>
</dbReference>
<evidence type="ECO:0000256" key="8">
    <source>
        <dbReference type="ARBA" id="ARBA00023242"/>
    </source>
</evidence>
<accession>A0AAF0DTU8</accession>
<dbReference type="SFLD" id="SFLDG01148">
    <property type="entry name" value="Xi_(cytGST)"/>
    <property type="match status" value="1"/>
</dbReference>
<dbReference type="InterPro" id="IPR036249">
    <property type="entry name" value="Thioredoxin-like_sf"/>
</dbReference>
<dbReference type="GO" id="GO:0005634">
    <property type="term" value="C:nucleus"/>
    <property type="evidence" value="ECO:0007669"/>
    <property type="project" value="UniProtKB-SubCell"/>
</dbReference>
<evidence type="ECO:0000256" key="1">
    <source>
        <dbReference type="ARBA" id="ARBA00004123"/>
    </source>
</evidence>
<evidence type="ECO:0000259" key="10">
    <source>
        <dbReference type="PROSITE" id="PS50405"/>
    </source>
</evidence>
<dbReference type="AlphaFoldDB" id="A0AAF0DTU8"/>
<dbReference type="InterPro" id="IPR047047">
    <property type="entry name" value="GST_Omega-like_C"/>
</dbReference>
<dbReference type="Pfam" id="PF13410">
    <property type="entry name" value="GST_C_2"/>
    <property type="match status" value="1"/>
</dbReference>
<dbReference type="InterPro" id="IPR012340">
    <property type="entry name" value="NA-bd_OB-fold"/>
</dbReference>
<keyword evidence="11" id="KW-0560">Oxidoreductase</keyword>